<name>A0AAE1M337_9HYPO</name>
<protein>
    <submittedName>
        <fullName evidence="1">Uncharacterized protein</fullName>
    </submittedName>
</protein>
<gene>
    <name evidence="1" type="ORF">Triagg1_1473</name>
</gene>
<dbReference type="RefSeq" id="XP_062759812.1">
    <property type="nucleotide sequence ID" value="XM_062895547.1"/>
</dbReference>
<dbReference type="AlphaFoldDB" id="A0AAE1M337"/>
<evidence type="ECO:0000313" key="2">
    <source>
        <dbReference type="Proteomes" id="UP001273209"/>
    </source>
</evidence>
<sequence>MPSATMSNVRFRALPSNSGLKNFESTTEVSNVEFLSHQNPPLAAGEYEASFVQSIEPPNGFSGPEKPFESSQKFTVQGPTFKLDPVTDIDSVFPAPGHSEHANTLPHIVFSDPILPWERKLGNGSKTDEFNSTPWLALLAFTEEELKLSDAEVSALDFKPGPRTPTPTLSFDMTAKELMDVGHKGFNSALNLTGDRGHLPNGSRDVDPVSAIFLKPELFKALFSEYSDTASMPGWTGKQSAKRYAYFAHIQRIHGHHMASTSPGDAHKRDHSIVFSHRVGVIAPTQPTNVIVHLVSLTDVEEINVGANTKRVGLISLHSWTWMAIPSDHVNFIHTMTELSKAESIQPLRMTDRFLASFVDMKATGTNPKTDATQRLVNRLMDGYIIKKHTLNTAKQRSSLLRGPLCPQIPSVFWDRPSSQNGNDLEVEDEITKLPDVSYKVAWQLGRLLAIGDTVFVKSLLWLRGKIHSEAVRLTKEDVDNSYTGMEDYLKKLLEAVQGITEAHDNPAVTTDANAFYRWYDGAGTPGYANNAAPVGLTLPKICCSSQYVDYVRKVATELTSTREKARETNSTKIYNETNDPLSHEWAKVLEWILDILFTGKIPLHYLVPDPESIPAESIRTFFVDQTWLECVIDGALSLANHLEPDDDNIKKELKRRVNAYLATPLGDGPDAPLPRLPRWGFFLRSTAISAFPDLRVEVPTKGKSSQSDILLMQRVGEDVLMFLLDRIPGEDEFSDVILSRPGHQNGFTLGDGETELTHEELTISFRRLPNLPATYDYEKEEGVHVKTWSSDGKQGGKPVFDWNYRTIIMPEFAQQCIDLVGGPSNDGKYFSWDPSQRGGIPSSLIATQLSKSVFRLKIGSDPDQALKSLLSDPSRNPWKMENGARRIYVGDEVAAGGASNMKVSALEEVKIEAVTLPVAPLPSAHRLQIPAPLPADNTTLTTDHMDFGSFPDYPGMTGYRYGTGRNEHDIRPRTAVYPLHHEDDRDNWTISSHGMPMDLVVQCEGHARDSFWSNFPAEWHFLIPIRLQSYPPDKDDSLRDVGVLLQIPGDRDHLELPTIEPIYAGPRWIYDMSVCYGGRWNEEGDRNKYVADKAKHWVSYLWIRARTAARWTKDDKHYEKQGYNLSFLLKGVRIDPIPRGMYKEVEVNVVGLEAFEMGENWVPHTCVVRKIKVYNK</sequence>
<dbReference type="EMBL" id="JAWRVG010000003">
    <property type="protein sequence ID" value="KAK4083811.1"/>
    <property type="molecule type" value="Genomic_DNA"/>
</dbReference>
<reference evidence="1" key="1">
    <citation type="submission" date="2023-11" db="EMBL/GenBank/DDBJ databases">
        <title>The genome sequences of three competitors of mushroom-forming fungi.</title>
        <authorList>
            <person name="Beijen E."/>
            <person name="Ohm R.A."/>
        </authorList>
    </citation>
    <scope>NUCLEOTIDE SEQUENCE</scope>
    <source>
        <strain evidence="1">CBS 100526</strain>
    </source>
</reference>
<dbReference type="Proteomes" id="UP001273209">
    <property type="component" value="Unassembled WGS sequence"/>
</dbReference>
<accession>A0AAE1M337</accession>
<evidence type="ECO:0000313" key="1">
    <source>
        <dbReference type="EMBL" id="KAK4083811.1"/>
    </source>
</evidence>
<proteinExistence type="predicted"/>
<comment type="caution">
    <text evidence="1">The sequence shown here is derived from an EMBL/GenBank/DDBJ whole genome shotgun (WGS) entry which is preliminary data.</text>
</comment>
<dbReference type="GeneID" id="87915452"/>
<keyword evidence="2" id="KW-1185">Reference proteome</keyword>
<organism evidence="1 2">
    <name type="scientific">Trichoderma aggressivum f. europaeum</name>
    <dbReference type="NCBI Taxonomy" id="173218"/>
    <lineage>
        <taxon>Eukaryota</taxon>
        <taxon>Fungi</taxon>
        <taxon>Dikarya</taxon>
        <taxon>Ascomycota</taxon>
        <taxon>Pezizomycotina</taxon>
        <taxon>Sordariomycetes</taxon>
        <taxon>Hypocreomycetidae</taxon>
        <taxon>Hypocreales</taxon>
        <taxon>Hypocreaceae</taxon>
        <taxon>Trichoderma</taxon>
    </lineage>
</organism>